<dbReference type="PANTHER" id="PTHR40866">
    <property type="entry name" value="BED-TYPE DOMAIN-CONTAINING PROTEIN"/>
    <property type="match status" value="1"/>
</dbReference>
<organism evidence="2 3">
    <name type="scientific">Phytophthora nicotianae CJ01A1</name>
    <dbReference type="NCBI Taxonomy" id="1317063"/>
    <lineage>
        <taxon>Eukaryota</taxon>
        <taxon>Sar</taxon>
        <taxon>Stramenopiles</taxon>
        <taxon>Oomycota</taxon>
        <taxon>Peronosporomycetes</taxon>
        <taxon>Peronosporales</taxon>
        <taxon>Peronosporaceae</taxon>
        <taxon>Phytophthora</taxon>
    </lineage>
</organism>
<gene>
    <name evidence="2" type="ORF">F441_19416</name>
</gene>
<dbReference type="SUPFAM" id="SSF53098">
    <property type="entry name" value="Ribonuclease H-like"/>
    <property type="match status" value="1"/>
</dbReference>
<accession>W2VZ72</accession>
<protein>
    <recommendedName>
        <fullName evidence="1">SET domain-containing protein</fullName>
    </recommendedName>
</protein>
<feature type="domain" description="SET" evidence="1">
    <location>
        <begin position="517"/>
        <end position="635"/>
    </location>
</feature>
<dbReference type="PANTHER" id="PTHR40866:SF1">
    <property type="entry name" value="BED-TYPE DOMAIN-CONTAINING PROTEIN"/>
    <property type="match status" value="1"/>
</dbReference>
<dbReference type="Gene3D" id="2.170.270.10">
    <property type="entry name" value="SET domain"/>
    <property type="match status" value="1"/>
</dbReference>
<evidence type="ECO:0000313" key="2">
    <source>
        <dbReference type="EMBL" id="ETP03645.1"/>
    </source>
</evidence>
<dbReference type="InterPro" id="IPR012337">
    <property type="entry name" value="RNaseH-like_sf"/>
</dbReference>
<dbReference type="Pfam" id="PF00856">
    <property type="entry name" value="SET"/>
    <property type="match status" value="1"/>
</dbReference>
<proteinExistence type="predicted"/>
<sequence>MVTVSRPIRPSFTSAQVSRFFFQPCRDDYAEVIDEYFRCRCGTVRKQTRRNGFSNLLQHVRREHPDFETTMREASTTETGSLLSYVRQSSQNLYGNLPLTFCENRATKRYTTLDPIYIETLRSTMNGVTVAVERSIASEMPKIFGLILDGWTHLSEHYIAVFACYEVNGQVKTPILCMTPLMNEPDDDLSAVAHREFLANMLSRDFGKQLDQCVFLVGDNCSVNKRLATLIGVPLIGCASHRLNRAVQHELHEHKADLAEVQALMIKLRTLTQSAKLRLKTDLRPVIRQDTRWSSTFMMLHRYFELLEHLDTTDDEIADLLPSASCNRRLRALLKELMDVESVSKALQGTNDNLLDVREWFDGLIGIKPQYAYNLGTAHIPSAAIVHSPDFESGCVRVLRGNTTRLTRSEKTALRAFEVTTDERLANDDTEGSFVERMEKRRCLARHEQRIARTPFGHERNGLQPITLEQILFLRQNAGYWDAILSMHIHAIIGGPVCTSLNCSFAGSCRNTLMENPHLLIRRNVQTGTRGLVATTAIPAGEILGEYLGHLQLIGAPSKFEPVNEGYRLRLKTKTSSNKYAGIDALYSGGKLRLLNHSCNPTARFHEVQTGRELTVVAVTARDVFPGEEVTVSYGDRLWFVCK</sequence>
<dbReference type="SMART" id="SM00317">
    <property type="entry name" value="SET"/>
    <property type="match status" value="1"/>
</dbReference>
<comment type="caution">
    <text evidence="2">The sequence shown here is derived from an EMBL/GenBank/DDBJ whole genome shotgun (WGS) entry which is preliminary data.</text>
</comment>
<dbReference type="Proteomes" id="UP000018958">
    <property type="component" value="Unassembled WGS sequence"/>
</dbReference>
<dbReference type="AlphaFoldDB" id="W2VZ72"/>
<dbReference type="PROSITE" id="PS50280">
    <property type="entry name" value="SET"/>
    <property type="match status" value="1"/>
</dbReference>
<dbReference type="OrthoDB" id="110256at2759"/>
<reference evidence="2 3" key="1">
    <citation type="submission" date="2013-11" db="EMBL/GenBank/DDBJ databases">
        <title>The Genome Sequence of Phytophthora parasitica CJ01A1.</title>
        <authorList>
            <consortium name="The Broad Institute Genomics Platform"/>
            <person name="Russ C."/>
            <person name="Tyler B."/>
            <person name="Panabieres F."/>
            <person name="Shan W."/>
            <person name="Tripathy S."/>
            <person name="Grunwald N."/>
            <person name="Machado M."/>
            <person name="Johnson C.S."/>
            <person name="Walker B."/>
            <person name="Young S.K."/>
            <person name="Zeng Q."/>
            <person name="Gargeya S."/>
            <person name="Fitzgerald M."/>
            <person name="Haas B."/>
            <person name="Abouelleil A."/>
            <person name="Allen A.W."/>
            <person name="Alvarado L."/>
            <person name="Arachchi H.M."/>
            <person name="Berlin A.M."/>
            <person name="Chapman S.B."/>
            <person name="Gainer-Dewar J."/>
            <person name="Goldberg J."/>
            <person name="Griggs A."/>
            <person name="Gujja S."/>
            <person name="Hansen M."/>
            <person name="Howarth C."/>
            <person name="Imamovic A."/>
            <person name="Ireland A."/>
            <person name="Larimer J."/>
            <person name="McCowan C."/>
            <person name="Murphy C."/>
            <person name="Pearson M."/>
            <person name="Poon T.W."/>
            <person name="Priest M."/>
            <person name="Roberts A."/>
            <person name="Saif S."/>
            <person name="Shea T."/>
            <person name="Sisk P."/>
            <person name="Sykes S."/>
            <person name="Wortman J."/>
            <person name="Nusbaum C."/>
            <person name="Birren B."/>
        </authorList>
    </citation>
    <scope>NUCLEOTIDE SEQUENCE [LARGE SCALE GENOMIC DNA]</scope>
    <source>
        <strain evidence="2 3">CJ01A1</strain>
    </source>
</reference>
<evidence type="ECO:0000313" key="3">
    <source>
        <dbReference type="Proteomes" id="UP000018958"/>
    </source>
</evidence>
<name>W2VZ72_PHYNI</name>
<dbReference type="InterPro" id="IPR001214">
    <property type="entry name" value="SET_dom"/>
</dbReference>
<dbReference type="SUPFAM" id="SSF82199">
    <property type="entry name" value="SET domain"/>
    <property type="match status" value="1"/>
</dbReference>
<dbReference type="EMBL" id="ANIX01003844">
    <property type="protein sequence ID" value="ETP03645.1"/>
    <property type="molecule type" value="Genomic_DNA"/>
</dbReference>
<dbReference type="InterPro" id="IPR046341">
    <property type="entry name" value="SET_dom_sf"/>
</dbReference>
<evidence type="ECO:0000259" key="1">
    <source>
        <dbReference type="PROSITE" id="PS50280"/>
    </source>
</evidence>